<evidence type="ECO:0000256" key="4">
    <source>
        <dbReference type="ARBA" id="ARBA00022500"/>
    </source>
</evidence>
<comment type="subcellular location">
    <subcellularLocation>
        <location evidence="1">Cell membrane</location>
        <topology evidence="1">Multi-pass membrane protein</topology>
    </subcellularLocation>
</comment>
<comment type="similarity">
    <text evidence="9">Belongs to the methyl-accepting chemotaxis (MCP) protein family.</text>
</comment>
<evidence type="ECO:0000256" key="8">
    <source>
        <dbReference type="ARBA" id="ARBA00023224"/>
    </source>
</evidence>
<comment type="caution">
    <text evidence="15">The sequence shown here is derived from an EMBL/GenBank/DDBJ whole genome shotgun (WGS) entry which is preliminary data.</text>
</comment>
<evidence type="ECO:0000313" key="14">
    <source>
        <dbReference type="EMBL" id="KPN14390.1"/>
    </source>
</evidence>
<name>A0ABD4QH62_9BACI</name>
<feature type="domain" description="Methyl-accepting transducer" evidence="12">
    <location>
        <begin position="384"/>
        <end position="634"/>
    </location>
</feature>
<dbReference type="GO" id="GO:0005886">
    <property type="term" value="C:plasma membrane"/>
    <property type="evidence" value="ECO:0007669"/>
    <property type="project" value="UniProtKB-SubCell"/>
</dbReference>
<evidence type="ECO:0000313" key="17">
    <source>
        <dbReference type="Proteomes" id="UP000676804"/>
    </source>
</evidence>
<dbReference type="Proteomes" id="UP000050272">
    <property type="component" value="Unassembled WGS sequence"/>
</dbReference>
<evidence type="ECO:0000313" key="15">
    <source>
        <dbReference type="EMBL" id="MBR8689531.1"/>
    </source>
</evidence>
<evidence type="ECO:0000256" key="9">
    <source>
        <dbReference type="ARBA" id="ARBA00029447"/>
    </source>
</evidence>
<dbReference type="Pfam" id="PF00015">
    <property type="entry name" value="MCPsignal"/>
    <property type="match status" value="1"/>
</dbReference>
<protein>
    <submittedName>
        <fullName evidence="14 15">Chemotaxis protein</fullName>
    </submittedName>
</protein>
<dbReference type="SUPFAM" id="SSF103190">
    <property type="entry name" value="Sensory domain-like"/>
    <property type="match status" value="1"/>
</dbReference>
<dbReference type="SMART" id="SM00283">
    <property type="entry name" value="MA"/>
    <property type="match status" value="1"/>
</dbReference>
<evidence type="ECO:0000256" key="6">
    <source>
        <dbReference type="ARBA" id="ARBA00022989"/>
    </source>
</evidence>
<keyword evidence="6 11" id="KW-1133">Transmembrane helix</keyword>
<dbReference type="PANTHER" id="PTHR32089:SF114">
    <property type="entry name" value="METHYL-ACCEPTING CHEMOTAXIS PROTEIN MCPB"/>
    <property type="match status" value="1"/>
</dbReference>
<dbReference type="InterPro" id="IPR004089">
    <property type="entry name" value="MCPsignal_dom"/>
</dbReference>
<evidence type="ECO:0000256" key="3">
    <source>
        <dbReference type="ARBA" id="ARBA00022481"/>
    </source>
</evidence>
<keyword evidence="2" id="KW-1003">Cell membrane</keyword>
<dbReference type="Pfam" id="PF00672">
    <property type="entry name" value="HAMP"/>
    <property type="match status" value="1"/>
</dbReference>
<dbReference type="InterPro" id="IPR029151">
    <property type="entry name" value="Sensor-like_sf"/>
</dbReference>
<accession>A0ABD4QH62</accession>
<reference evidence="15 17" key="2">
    <citation type="submission" date="2021-04" db="EMBL/GenBank/DDBJ databases">
        <title>Isolation of newly marine bacteria for enzymatic activity.</title>
        <authorList>
            <person name="Hadi W.A.M."/>
            <person name="Nair A.J.J."/>
            <person name="Edwin B.T."/>
        </authorList>
    </citation>
    <scope>NUCLEOTIDE SEQUENCE [LARGE SCALE GENOMIC DNA]</scope>
    <source>
        <strain evidence="15 17">B28A</strain>
    </source>
</reference>
<dbReference type="Pfam" id="PF02743">
    <property type="entry name" value="dCache_1"/>
    <property type="match status" value="1"/>
</dbReference>
<evidence type="ECO:0000256" key="11">
    <source>
        <dbReference type="SAM" id="Phobius"/>
    </source>
</evidence>
<dbReference type="InterPro" id="IPR033479">
    <property type="entry name" value="dCache_1"/>
</dbReference>
<dbReference type="PANTHER" id="PTHR32089">
    <property type="entry name" value="METHYL-ACCEPTING CHEMOTAXIS PROTEIN MCPB"/>
    <property type="match status" value="1"/>
</dbReference>
<evidence type="ECO:0000259" key="13">
    <source>
        <dbReference type="PROSITE" id="PS50885"/>
    </source>
</evidence>
<evidence type="ECO:0000256" key="7">
    <source>
        <dbReference type="ARBA" id="ARBA00023136"/>
    </source>
</evidence>
<evidence type="ECO:0000313" key="16">
    <source>
        <dbReference type="Proteomes" id="UP000050272"/>
    </source>
</evidence>
<dbReference type="EMBL" id="JAGQFH010000012">
    <property type="protein sequence ID" value="MBR8689531.1"/>
    <property type="molecule type" value="Genomic_DNA"/>
</dbReference>
<dbReference type="SUPFAM" id="SSF58104">
    <property type="entry name" value="Methyl-accepting chemotaxis protein (MCP) signaling domain"/>
    <property type="match status" value="1"/>
</dbReference>
<dbReference type="Proteomes" id="UP000676804">
    <property type="component" value="Unassembled WGS sequence"/>
</dbReference>
<evidence type="ECO:0000256" key="1">
    <source>
        <dbReference type="ARBA" id="ARBA00004651"/>
    </source>
</evidence>
<gene>
    <name evidence="14" type="ORF">AKG37_04815</name>
    <name evidence="15" type="ORF">KCQ59_07035</name>
</gene>
<dbReference type="PROSITE" id="PS50111">
    <property type="entry name" value="CHEMOTAXIS_TRANSDUC_2"/>
    <property type="match status" value="1"/>
</dbReference>
<proteinExistence type="inferred from homology"/>
<dbReference type="CDD" id="cd11386">
    <property type="entry name" value="MCP_signal"/>
    <property type="match status" value="1"/>
</dbReference>
<dbReference type="SMART" id="SM00319">
    <property type="entry name" value="TarH"/>
    <property type="match status" value="1"/>
</dbReference>
<keyword evidence="5 11" id="KW-0812">Transmembrane</keyword>
<evidence type="ECO:0000256" key="2">
    <source>
        <dbReference type="ARBA" id="ARBA00022475"/>
    </source>
</evidence>
<evidence type="ECO:0000256" key="10">
    <source>
        <dbReference type="PROSITE-ProRule" id="PRU00284"/>
    </source>
</evidence>
<dbReference type="CDD" id="cd12913">
    <property type="entry name" value="PDC1_MCP_like"/>
    <property type="match status" value="1"/>
</dbReference>
<feature type="domain" description="HAMP" evidence="13">
    <location>
        <begin position="313"/>
        <end position="365"/>
    </location>
</feature>
<dbReference type="PROSITE" id="PS50885">
    <property type="entry name" value="HAMP"/>
    <property type="match status" value="1"/>
</dbReference>
<dbReference type="SMART" id="SM00304">
    <property type="entry name" value="HAMP"/>
    <property type="match status" value="1"/>
</dbReference>
<evidence type="ECO:0000256" key="5">
    <source>
        <dbReference type="ARBA" id="ARBA00022692"/>
    </source>
</evidence>
<dbReference type="CDD" id="cd12912">
    <property type="entry name" value="PDC2_MCP_like"/>
    <property type="match status" value="1"/>
</dbReference>
<dbReference type="GO" id="GO:0006935">
    <property type="term" value="P:chemotaxis"/>
    <property type="evidence" value="ECO:0007669"/>
    <property type="project" value="UniProtKB-KW"/>
</dbReference>
<organism evidence="15 17">
    <name type="scientific">Bacillus australimaris</name>
    <dbReference type="NCBI Taxonomy" id="1326968"/>
    <lineage>
        <taxon>Bacteria</taxon>
        <taxon>Bacillati</taxon>
        <taxon>Bacillota</taxon>
        <taxon>Bacilli</taxon>
        <taxon>Bacillales</taxon>
        <taxon>Bacillaceae</taxon>
        <taxon>Bacillus</taxon>
    </lineage>
</organism>
<feature type="transmembrane region" description="Helical" evidence="11">
    <location>
        <begin position="289"/>
        <end position="312"/>
    </location>
</feature>
<keyword evidence="7 11" id="KW-0472">Membrane</keyword>
<evidence type="ECO:0000259" key="12">
    <source>
        <dbReference type="PROSITE" id="PS50111"/>
    </source>
</evidence>
<reference evidence="14 16" key="1">
    <citation type="submission" date="2015-07" db="EMBL/GenBank/DDBJ databases">
        <title>Bacillus zhangzhouensis sp. nov. and Bacillus nanhaiticus sp. nov.</title>
        <authorList>
            <person name="Liu Y."/>
            <person name="Lai Q."/>
            <person name="Shao Z."/>
        </authorList>
    </citation>
    <scope>NUCLEOTIDE SEQUENCE [LARGE SCALE GENOMIC DNA]</scope>
    <source>
        <strain evidence="14 16">NH7I_1</strain>
    </source>
</reference>
<dbReference type="Gene3D" id="1.10.287.950">
    <property type="entry name" value="Methyl-accepting chemotaxis protein"/>
    <property type="match status" value="1"/>
</dbReference>
<keyword evidence="16" id="KW-1185">Reference proteome</keyword>
<dbReference type="GO" id="GO:0007165">
    <property type="term" value="P:signal transduction"/>
    <property type="evidence" value="ECO:0007669"/>
    <property type="project" value="UniProtKB-KW"/>
</dbReference>
<dbReference type="AlphaFoldDB" id="A0ABD4QH62"/>
<dbReference type="CDD" id="cd06225">
    <property type="entry name" value="HAMP"/>
    <property type="match status" value="1"/>
</dbReference>
<dbReference type="InterPro" id="IPR003660">
    <property type="entry name" value="HAMP_dom"/>
</dbReference>
<dbReference type="InterPro" id="IPR003122">
    <property type="entry name" value="Tar_rcpt_lig-bd"/>
</dbReference>
<keyword evidence="8 10" id="KW-0807">Transducer</keyword>
<dbReference type="Gene3D" id="3.30.450.20">
    <property type="entry name" value="PAS domain"/>
    <property type="match status" value="2"/>
</dbReference>
<keyword evidence="4" id="KW-0145">Chemotaxis</keyword>
<sequence length="671" mass="73615">MKSVIKWLKKPSISKRLIISFTLVLVLPIITLSTISYQIAKEELDHEIMYGANARVNELNDMIEQKLSNKENAVKLFAETSTAADFKKKNQDELYEHFEIYSKINEDDVVGFYAASKNRDFIQFPKVDIPKGYDPTTRDWYQLAMQDEKGEPVVSNPYISATTNGNGSAKTNGMVVTIAQRLKDGSGVIGIDIDVQDIVDKIKDIKIGREGYPIIANKNKQIVAHPEEKSGSKVTGNISSILYSGKEGTSTYENKGEQKRLVFVTNDLTGWKIAGTMFVSETEEAAQPVWNSAIILLISSFILGGVAIFFIVRSITIGLRRLVDFSEKVSDGDLTETIETKSKDEIGDLTRSFSKMSESLREVIRAVQQSVDNVASASEELTASASQTSKATEHITMSIEQFSNGNEEQNEKVESSTNQLVSMNEGLQDMSHTSSEVAAVSLQSTEAAGQGGRIVESTASQMKHIDTSVQEAEQVMKELEYKSKDITSILNVINGIADQTNLLALNAAIEAARAGESGRGFSVVAEEVRKLAVQSADSAKEIEKLIQEIVLEIAKSQDMFKAVNREVNAGLGMTEEAKESFRNIYEAAEGMSKKLTQLNDTAIDLSSGSKLVSQAMQEMRQVSRESAANIQDIAASAEEQLASMEEISSSSVTLANMAEELKELTSQFKIN</sequence>
<dbReference type="FunFam" id="1.10.287.950:FF:000001">
    <property type="entry name" value="Methyl-accepting chemotaxis sensory transducer"/>
    <property type="match status" value="1"/>
</dbReference>
<keyword evidence="3" id="KW-0488">Methylation</keyword>
<dbReference type="EMBL" id="LGYN01000012">
    <property type="protein sequence ID" value="KPN14390.1"/>
    <property type="molecule type" value="Genomic_DNA"/>
</dbReference>